<evidence type="ECO:0000256" key="1">
    <source>
        <dbReference type="SAM" id="Phobius"/>
    </source>
</evidence>
<keyword evidence="1" id="KW-0472">Membrane</keyword>
<dbReference type="Pfam" id="PF00563">
    <property type="entry name" value="EAL"/>
    <property type="match status" value="1"/>
</dbReference>
<keyword evidence="5" id="KW-1185">Reference proteome</keyword>
<reference evidence="4 5" key="1">
    <citation type="submission" date="2017-02" db="EMBL/GenBank/DDBJ databases">
        <title>Paraburkholderia sophoroidis sp. nov. and Paraburkholderia steynii sp. nov. rhizobial symbionts of the fynbos legume Hypocalyptus sophoroides.</title>
        <authorList>
            <person name="Steenkamp E.T."/>
            <person name="Beukes C.W."/>
            <person name="Van Zyl E."/>
            <person name="Avontuur J."/>
            <person name="Chan W.Y."/>
            <person name="Hassen A."/>
            <person name="Palmer M."/>
            <person name="Mthombeni L."/>
            <person name="Phalane F."/>
            <person name="Sereme K."/>
            <person name="Venter S.N."/>
        </authorList>
    </citation>
    <scope>NUCLEOTIDE SEQUENCE [LARGE SCALE GENOMIC DNA]</scope>
    <source>
        <strain evidence="4 5">HC1.1ba</strain>
    </source>
</reference>
<dbReference type="Proteomes" id="UP000294200">
    <property type="component" value="Unassembled WGS sequence"/>
</dbReference>
<dbReference type="SMART" id="SM00267">
    <property type="entry name" value="GGDEF"/>
    <property type="match status" value="1"/>
</dbReference>
<dbReference type="AlphaFoldDB" id="A0A4R0XL15"/>
<dbReference type="EMBL" id="MWML01000009">
    <property type="protein sequence ID" value="TCG09595.1"/>
    <property type="molecule type" value="Genomic_DNA"/>
</dbReference>
<dbReference type="PROSITE" id="PS50887">
    <property type="entry name" value="GGDEF"/>
    <property type="match status" value="1"/>
</dbReference>
<feature type="transmembrane region" description="Helical" evidence="1">
    <location>
        <begin position="296"/>
        <end position="318"/>
    </location>
</feature>
<dbReference type="CDD" id="cd01949">
    <property type="entry name" value="GGDEF"/>
    <property type="match status" value="1"/>
</dbReference>
<dbReference type="InterPro" id="IPR043128">
    <property type="entry name" value="Rev_trsase/Diguanyl_cyclase"/>
</dbReference>
<keyword evidence="1" id="KW-1133">Transmembrane helix</keyword>
<dbReference type="InterPro" id="IPR001633">
    <property type="entry name" value="EAL_dom"/>
</dbReference>
<feature type="transmembrane region" description="Helical" evidence="1">
    <location>
        <begin position="28"/>
        <end position="46"/>
    </location>
</feature>
<dbReference type="InterPro" id="IPR035919">
    <property type="entry name" value="EAL_sf"/>
</dbReference>
<dbReference type="PROSITE" id="PS50883">
    <property type="entry name" value="EAL"/>
    <property type="match status" value="1"/>
</dbReference>
<dbReference type="CDD" id="cd01948">
    <property type="entry name" value="EAL"/>
    <property type="match status" value="1"/>
</dbReference>
<dbReference type="InterPro" id="IPR029787">
    <property type="entry name" value="Nucleotide_cyclase"/>
</dbReference>
<name>A0A4R0XL15_9BURK</name>
<dbReference type="CDD" id="cd12914">
    <property type="entry name" value="PDC1_DGC_like"/>
    <property type="match status" value="1"/>
</dbReference>
<comment type="caution">
    <text evidence="4">The sequence shown here is derived from an EMBL/GenBank/DDBJ whole genome shotgun (WGS) entry which is preliminary data.</text>
</comment>
<dbReference type="NCBIfam" id="TIGR00254">
    <property type="entry name" value="GGDEF"/>
    <property type="match status" value="1"/>
</dbReference>
<dbReference type="InterPro" id="IPR052155">
    <property type="entry name" value="Biofilm_reg_signaling"/>
</dbReference>
<dbReference type="SUPFAM" id="SSF141868">
    <property type="entry name" value="EAL domain-like"/>
    <property type="match status" value="1"/>
</dbReference>
<evidence type="ECO:0000259" key="3">
    <source>
        <dbReference type="PROSITE" id="PS50887"/>
    </source>
</evidence>
<sequence length="754" mass="82876">MSVSKSSDRASVLGRLTGVVKAYADRSYAFPLVAVVITGAIWGVTLQRIQHEGEEARATAAATSSQLAETFAAHIAKTVHDADVAVRWVKYEYERSPATFTLADYKQRGLVSADTALQVTIVDVAGKVVQTTTSAAHSVNLSDRQHFKVHERGDIGLYISQPVVGRVSSQWSLQFTRRLNHPDGSFAGIVVVSEDPDFLTHGFYNLEGLGLHGMLAALSDNGYLLSRLAGGAPTSPRGLPASAFSPMRGASGAIVKDPVDGVHRFVSYRHLSAYPVSVVAGVSADDALAPYRQSRLLYVTIASVLSLVLLGAAAWQLIVTRRFRKLAETDSLTGLPNRHLMLQTVRQRIRNEEPGRVALLYIDLDNFKAINDTLGHKVGDELLRNVAFRLGECAVPGDMLARIGGDEFAYLLSDERALDHAERIANDIVQAFRRVFVMRGDDYTINVSIGVSLHKQSDDTEFGLLTKADMAMYAAKERGRHGEESRFHVYTPELFARAHSLLEQQQALQYAIINREFFVLYQPIVSLNGTLRGVEALARWRHPHKGILKPDQFIPLAESTGLIVQLGESLLQQACREFQAWQETAGSRIFLSVNVSSHQFSRGGLSHTIRQCMNDNLMDPDALQLEITETAMLSGSRDLRLRVQDIRRLGVKVVLDDFGTGQSSLSNLVSQTVDGIKIDRQVIETAPGQQMAAALIESLEKLTRDVGLSLVIEGVETHEQAVWLSRFKEVSVQGNFYARPAQLSELTPILKSGS</sequence>
<protein>
    <recommendedName>
        <fullName evidence="6">GGDEF-domain containing protein</fullName>
    </recommendedName>
</protein>
<feature type="domain" description="GGDEF" evidence="3">
    <location>
        <begin position="355"/>
        <end position="488"/>
    </location>
</feature>
<dbReference type="Gene3D" id="3.30.450.20">
    <property type="entry name" value="PAS domain"/>
    <property type="match status" value="2"/>
</dbReference>
<dbReference type="SUPFAM" id="SSF55073">
    <property type="entry name" value="Nucleotide cyclase"/>
    <property type="match status" value="1"/>
</dbReference>
<dbReference type="PANTHER" id="PTHR44757">
    <property type="entry name" value="DIGUANYLATE CYCLASE DGCP"/>
    <property type="match status" value="1"/>
</dbReference>
<accession>A0A4R0XL15</accession>
<dbReference type="SMART" id="SM00052">
    <property type="entry name" value="EAL"/>
    <property type="match status" value="1"/>
</dbReference>
<dbReference type="Gene3D" id="3.20.20.450">
    <property type="entry name" value="EAL domain"/>
    <property type="match status" value="1"/>
</dbReference>
<evidence type="ECO:0000313" key="5">
    <source>
        <dbReference type="Proteomes" id="UP000294200"/>
    </source>
</evidence>
<gene>
    <name evidence="4" type="ORF">BZM27_04560</name>
</gene>
<dbReference type="CDD" id="cd12915">
    <property type="entry name" value="PDC2_DGC_like"/>
    <property type="match status" value="1"/>
</dbReference>
<dbReference type="Pfam" id="PF00990">
    <property type="entry name" value="GGDEF"/>
    <property type="match status" value="1"/>
</dbReference>
<keyword evidence="1" id="KW-0812">Transmembrane</keyword>
<dbReference type="InterPro" id="IPR000160">
    <property type="entry name" value="GGDEF_dom"/>
</dbReference>
<evidence type="ECO:0000259" key="2">
    <source>
        <dbReference type="PROSITE" id="PS50883"/>
    </source>
</evidence>
<organism evidence="4 5">
    <name type="scientific">Paraburkholderia steynii</name>
    <dbReference type="NCBI Taxonomy" id="1245441"/>
    <lineage>
        <taxon>Bacteria</taxon>
        <taxon>Pseudomonadati</taxon>
        <taxon>Pseudomonadota</taxon>
        <taxon>Betaproteobacteria</taxon>
        <taxon>Burkholderiales</taxon>
        <taxon>Burkholderiaceae</taxon>
        <taxon>Paraburkholderia</taxon>
    </lineage>
</organism>
<dbReference type="PANTHER" id="PTHR44757:SF2">
    <property type="entry name" value="BIOFILM ARCHITECTURE MAINTENANCE PROTEIN MBAA"/>
    <property type="match status" value="1"/>
</dbReference>
<dbReference type="Gene3D" id="3.30.70.270">
    <property type="match status" value="1"/>
</dbReference>
<proteinExistence type="predicted"/>
<evidence type="ECO:0008006" key="6">
    <source>
        <dbReference type="Google" id="ProtNLM"/>
    </source>
</evidence>
<feature type="domain" description="EAL" evidence="2">
    <location>
        <begin position="501"/>
        <end position="754"/>
    </location>
</feature>
<evidence type="ECO:0000313" key="4">
    <source>
        <dbReference type="EMBL" id="TCG09595.1"/>
    </source>
</evidence>